<dbReference type="Gene3D" id="1.10.101.10">
    <property type="entry name" value="PGBD-like superfamily/PGBD"/>
    <property type="match status" value="1"/>
</dbReference>
<protein>
    <recommendedName>
        <fullName evidence="7">Lytic murein transglycosylase</fullName>
    </recommendedName>
</protein>
<accession>A0A087MLK6</accession>
<dbReference type="RefSeq" id="WP_051924210.1">
    <property type="nucleotide sequence ID" value="NZ_AVCJ01000001.1"/>
</dbReference>
<dbReference type="InterPro" id="IPR011970">
    <property type="entry name" value="MltB_2"/>
</dbReference>
<evidence type="ECO:0000259" key="3">
    <source>
        <dbReference type="Pfam" id="PF01471"/>
    </source>
</evidence>
<dbReference type="STRING" id="1121014.N788_00895"/>
<evidence type="ECO:0000256" key="1">
    <source>
        <dbReference type="SAM" id="MobiDB-lite"/>
    </source>
</evidence>
<name>A0A087MLK6_9GAMM</name>
<dbReference type="SUPFAM" id="SSF47090">
    <property type="entry name" value="PGBD-like"/>
    <property type="match status" value="1"/>
</dbReference>
<dbReference type="OrthoDB" id="9772911at2"/>
<dbReference type="InterPro" id="IPR043426">
    <property type="entry name" value="MltB-like"/>
</dbReference>
<dbReference type="SUPFAM" id="SSF53955">
    <property type="entry name" value="Lysozyme-like"/>
    <property type="match status" value="1"/>
</dbReference>
<dbReference type="Pfam" id="PF13406">
    <property type="entry name" value="SLT_2"/>
    <property type="match status" value="1"/>
</dbReference>
<dbReference type="FunFam" id="1.10.8.350:FF:000001">
    <property type="entry name" value="Lytic murein transglycosylase B"/>
    <property type="match status" value="1"/>
</dbReference>
<dbReference type="InterPro" id="IPR031304">
    <property type="entry name" value="SLT_2"/>
</dbReference>
<feature type="domain" description="Transglycosylase SLT" evidence="4">
    <location>
        <begin position="26"/>
        <end position="316"/>
    </location>
</feature>
<dbReference type="Proteomes" id="UP000029085">
    <property type="component" value="Unassembled WGS sequence"/>
</dbReference>
<dbReference type="Gene3D" id="1.10.8.350">
    <property type="entry name" value="Bacterial muramidase"/>
    <property type="match status" value="1"/>
</dbReference>
<dbReference type="PANTHER" id="PTHR30163:SF10">
    <property type="entry name" value="TRANSGLYCOLASE-RELATED"/>
    <property type="match status" value="1"/>
</dbReference>
<sequence>MRTPSLILPLLLALSAGHTSANDDLSACLARLQPQAKAAGIRADVFAGYTQGLQSDDTVLDALDYQPEFRTPIWDYLAGLVDAQRVQDGQALLEEHAALLRDIEAAYGVDPATVVAVWGVESDYGRTFGSKPLLRSLATLSCAGRRQAFFQGELFALLKLFQAGDLSGKDLTGSWAGAFGHTQFMPSTYARIAVDGDGDGRRDLVGSVPDALASTANYLKRAGWRSGQPWGHEARLPAGFDTGLSGRTARRPLTDWRARGVVRADGGELPADDRAAALLLPAGKQGPAFLVFRNYDAIYSYNAAESYALAIALLADQLRGGKGLQAAWPTDDPGLSRAGRREVQEHLLALGHDIGPVDGMIGKLSREAIRSEQARLGLPVDGRAGQRLLEALRAAAPSPTPPEEATIETQPRETNP</sequence>
<dbReference type="InterPro" id="IPR036365">
    <property type="entry name" value="PGBD-like_sf"/>
</dbReference>
<evidence type="ECO:0000259" key="4">
    <source>
        <dbReference type="Pfam" id="PF13406"/>
    </source>
</evidence>
<dbReference type="AlphaFoldDB" id="A0A087MLK6"/>
<dbReference type="NCBIfam" id="TIGR02283">
    <property type="entry name" value="MltB_2"/>
    <property type="match status" value="1"/>
</dbReference>
<feature type="domain" description="Peptidoglycan binding-like" evidence="3">
    <location>
        <begin position="337"/>
        <end position="392"/>
    </location>
</feature>
<dbReference type="CDD" id="cd13399">
    <property type="entry name" value="Slt35-like"/>
    <property type="match status" value="1"/>
</dbReference>
<evidence type="ECO:0008006" key="7">
    <source>
        <dbReference type="Google" id="ProtNLM"/>
    </source>
</evidence>
<dbReference type="Gene3D" id="1.10.530.10">
    <property type="match status" value="1"/>
</dbReference>
<dbReference type="EMBL" id="AVCJ01000001">
    <property type="protein sequence ID" value="KFL37759.1"/>
    <property type="molecule type" value="Genomic_DNA"/>
</dbReference>
<dbReference type="PATRIC" id="fig|1121014.3.peg.173"/>
<keyword evidence="2" id="KW-0732">Signal</keyword>
<gene>
    <name evidence="5" type="ORF">N788_00895</name>
</gene>
<evidence type="ECO:0000313" key="5">
    <source>
        <dbReference type="EMBL" id="KFL37759.1"/>
    </source>
</evidence>
<organism evidence="5 6">
    <name type="scientific">Arenimonas donghaensis DSM 18148 = HO3-R19</name>
    <dbReference type="NCBI Taxonomy" id="1121014"/>
    <lineage>
        <taxon>Bacteria</taxon>
        <taxon>Pseudomonadati</taxon>
        <taxon>Pseudomonadota</taxon>
        <taxon>Gammaproteobacteria</taxon>
        <taxon>Lysobacterales</taxon>
        <taxon>Lysobacteraceae</taxon>
        <taxon>Arenimonas</taxon>
    </lineage>
</organism>
<dbReference type="InterPro" id="IPR036366">
    <property type="entry name" value="PGBDSf"/>
</dbReference>
<comment type="caution">
    <text evidence="5">The sequence shown here is derived from an EMBL/GenBank/DDBJ whole genome shotgun (WGS) entry which is preliminary data.</text>
</comment>
<reference evidence="6" key="1">
    <citation type="submission" date="2013-08" db="EMBL/GenBank/DDBJ databases">
        <title>Genome sequencing of Arenimonas donghaensis.</title>
        <authorList>
            <person name="Chen F."/>
            <person name="Wang G."/>
        </authorList>
    </citation>
    <scope>NUCLEOTIDE SEQUENCE [LARGE SCALE GENOMIC DNA]</scope>
    <source>
        <strain evidence="6">HO3-R19</strain>
    </source>
</reference>
<dbReference type="PANTHER" id="PTHR30163">
    <property type="entry name" value="MEMBRANE-BOUND LYTIC MUREIN TRANSGLYCOSYLASE B"/>
    <property type="match status" value="1"/>
</dbReference>
<dbReference type="InterPro" id="IPR023346">
    <property type="entry name" value="Lysozyme-like_dom_sf"/>
</dbReference>
<dbReference type="GO" id="GO:0009253">
    <property type="term" value="P:peptidoglycan catabolic process"/>
    <property type="evidence" value="ECO:0007669"/>
    <property type="project" value="TreeGrafter"/>
</dbReference>
<dbReference type="GO" id="GO:0008933">
    <property type="term" value="F:peptidoglycan lytic transglycosylase activity"/>
    <property type="evidence" value="ECO:0007669"/>
    <property type="project" value="TreeGrafter"/>
</dbReference>
<dbReference type="Pfam" id="PF01471">
    <property type="entry name" value="PG_binding_1"/>
    <property type="match status" value="1"/>
</dbReference>
<reference evidence="5 6" key="2">
    <citation type="journal article" date="2015" name="Stand. Genomic Sci.">
        <title>High quality draft genomic sequence of Arenimonas donghaensis DSM 18148(T).</title>
        <authorList>
            <person name="Chen F."/>
            <person name="Wang H."/>
            <person name="Cao Y."/>
            <person name="Li X."/>
            <person name="Wang G."/>
        </authorList>
    </citation>
    <scope>NUCLEOTIDE SEQUENCE [LARGE SCALE GENOMIC DNA]</scope>
    <source>
        <strain evidence="5 6">HO3-R19</strain>
    </source>
</reference>
<feature type="chain" id="PRO_5001826560" description="Lytic murein transglycosylase" evidence="2">
    <location>
        <begin position="22"/>
        <end position="416"/>
    </location>
</feature>
<evidence type="ECO:0000256" key="2">
    <source>
        <dbReference type="SAM" id="SignalP"/>
    </source>
</evidence>
<feature type="signal peptide" evidence="2">
    <location>
        <begin position="1"/>
        <end position="21"/>
    </location>
</feature>
<dbReference type="InterPro" id="IPR002477">
    <property type="entry name" value="Peptidoglycan-bd-like"/>
</dbReference>
<proteinExistence type="predicted"/>
<feature type="region of interest" description="Disordered" evidence="1">
    <location>
        <begin position="393"/>
        <end position="416"/>
    </location>
</feature>
<keyword evidence="6" id="KW-1185">Reference proteome</keyword>
<evidence type="ECO:0000313" key="6">
    <source>
        <dbReference type="Proteomes" id="UP000029085"/>
    </source>
</evidence>